<feature type="transmembrane region" description="Helical" evidence="8">
    <location>
        <begin position="224"/>
        <end position="247"/>
    </location>
</feature>
<evidence type="ECO:0000256" key="2">
    <source>
        <dbReference type="ARBA" id="ARBA00007783"/>
    </source>
</evidence>
<dbReference type="PANTHER" id="PTHR30413">
    <property type="entry name" value="INNER MEMBRANE TRANSPORT PERMEASE"/>
    <property type="match status" value="1"/>
</dbReference>
<comment type="subcellular location">
    <subcellularLocation>
        <location evidence="1 8">Cell membrane</location>
        <topology evidence="1 8">Multi-pass membrane protein</topology>
    </subcellularLocation>
</comment>
<dbReference type="PROSITE" id="PS51012">
    <property type="entry name" value="ABC_TM2"/>
    <property type="match status" value="1"/>
</dbReference>
<organism evidence="10 11">
    <name type="scientific">Paenibacillus wenxiniae</name>
    <dbReference type="NCBI Taxonomy" id="1636843"/>
    <lineage>
        <taxon>Bacteria</taxon>
        <taxon>Bacillati</taxon>
        <taxon>Bacillota</taxon>
        <taxon>Bacilli</taxon>
        <taxon>Bacillales</taxon>
        <taxon>Paenibacillaceae</taxon>
        <taxon>Paenibacillus</taxon>
    </lineage>
</organism>
<evidence type="ECO:0000256" key="5">
    <source>
        <dbReference type="ARBA" id="ARBA00022692"/>
    </source>
</evidence>
<dbReference type="PANTHER" id="PTHR30413:SF10">
    <property type="entry name" value="CAPSULE POLYSACCHARIDE EXPORT INNER-MEMBRANE PROTEIN CTRC"/>
    <property type="match status" value="1"/>
</dbReference>
<proteinExistence type="inferred from homology"/>
<feature type="transmembrane region" description="Helical" evidence="8">
    <location>
        <begin position="428"/>
        <end position="445"/>
    </location>
</feature>
<evidence type="ECO:0000256" key="4">
    <source>
        <dbReference type="ARBA" id="ARBA00022475"/>
    </source>
</evidence>
<feature type="transmembrane region" description="Helical" evidence="8">
    <location>
        <begin position="259"/>
        <end position="285"/>
    </location>
</feature>
<comment type="similarity">
    <text evidence="2 8">Belongs to the ABC-2 integral membrane protein family.</text>
</comment>
<keyword evidence="3 8" id="KW-0813">Transport</keyword>
<feature type="transmembrane region" description="Helical" evidence="8">
    <location>
        <begin position="306"/>
        <end position="327"/>
    </location>
</feature>
<evidence type="ECO:0000256" key="1">
    <source>
        <dbReference type="ARBA" id="ARBA00004651"/>
    </source>
</evidence>
<feature type="transmembrane region" description="Helical" evidence="8">
    <location>
        <begin position="339"/>
        <end position="363"/>
    </location>
</feature>
<dbReference type="RefSeq" id="WP_347326709.1">
    <property type="nucleotide sequence ID" value="NZ_JBCGUH010000015.1"/>
</dbReference>
<dbReference type="InterPro" id="IPR047817">
    <property type="entry name" value="ABC2_TM_bact-type"/>
</dbReference>
<reference evidence="11" key="1">
    <citation type="journal article" date="2019" name="Int. J. Syst. Evol. Microbiol.">
        <title>The Global Catalogue of Microorganisms (GCM) 10K type strain sequencing project: providing services to taxonomists for standard genome sequencing and annotation.</title>
        <authorList>
            <consortium name="The Broad Institute Genomics Platform"/>
            <consortium name="The Broad Institute Genome Sequencing Center for Infectious Disease"/>
            <person name="Wu L."/>
            <person name="Ma J."/>
        </authorList>
    </citation>
    <scope>NUCLEOTIDE SEQUENCE [LARGE SCALE GENOMIC DNA]</scope>
    <source>
        <strain evidence="11">CCUG 54950</strain>
    </source>
</reference>
<sequence length="456" mass="52417">MKNPVIKRILLILIAFILTVCFFYIMKGYQQATVALKLTLQYKSNINAQVQLFYADQQDAPWSEEHSVSATYDKSGDWQQLQFAIPQSAVVLRLDTGNQPAQVNMKDITLKANQALRLDMANLQLKSQQIEISNRQTGVMDLRSSGNDPYFSFNIEAFKPLILKGSVMYDVLFLVCSLVVAFLCAWSLRNAKEAARYVKYGIQGRGLIFSLAKNDFKTKYAASYLGVVWGFIQPLITIVTYWFVFQIGLRSGDVSSVPFILWFIAGIIPWFFFSEALLGGTNVFVEYSYLVKKVVFKIELLPIVKIVSALFVHLFFVAFIFVVYAAYGHYPKLIDVQLLYYLICSLTLVFALATLTSAIILFFKDLNQIIGIILQVGFWFTPIGWTVTMLNSFWAFIFKLNPMFYIVQGYRDTFIDGTFFWQRPYQTLYFWIFCMIVLIVGIKIFKKLKPHFSDVL</sequence>
<evidence type="ECO:0000256" key="6">
    <source>
        <dbReference type="ARBA" id="ARBA00022989"/>
    </source>
</evidence>
<evidence type="ECO:0000256" key="8">
    <source>
        <dbReference type="RuleBase" id="RU361157"/>
    </source>
</evidence>
<dbReference type="Pfam" id="PF01061">
    <property type="entry name" value="ABC2_membrane"/>
    <property type="match status" value="1"/>
</dbReference>
<feature type="domain" description="ABC transmembrane type-2" evidence="9">
    <location>
        <begin position="225"/>
        <end position="448"/>
    </location>
</feature>
<dbReference type="InterPro" id="IPR013525">
    <property type="entry name" value="ABC2_TM"/>
</dbReference>
<dbReference type="Proteomes" id="UP001597233">
    <property type="component" value="Unassembled WGS sequence"/>
</dbReference>
<keyword evidence="6 8" id="KW-1133">Transmembrane helix</keyword>
<feature type="transmembrane region" description="Helical" evidence="8">
    <location>
        <begin position="370"/>
        <end position="397"/>
    </location>
</feature>
<evidence type="ECO:0000256" key="7">
    <source>
        <dbReference type="ARBA" id="ARBA00023136"/>
    </source>
</evidence>
<gene>
    <name evidence="10" type="ORF">ACFSC9_09015</name>
</gene>
<feature type="transmembrane region" description="Helical" evidence="8">
    <location>
        <begin position="6"/>
        <end position="26"/>
    </location>
</feature>
<protein>
    <recommendedName>
        <fullName evidence="8">Transport permease protein</fullName>
    </recommendedName>
</protein>
<evidence type="ECO:0000313" key="11">
    <source>
        <dbReference type="Proteomes" id="UP001597233"/>
    </source>
</evidence>
<accession>A0ABW4RJ08</accession>
<keyword evidence="7 8" id="KW-0472">Membrane</keyword>
<keyword evidence="11" id="KW-1185">Reference proteome</keyword>
<evidence type="ECO:0000313" key="10">
    <source>
        <dbReference type="EMBL" id="MFD1885668.1"/>
    </source>
</evidence>
<evidence type="ECO:0000259" key="9">
    <source>
        <dbReference type="PROSITE" id="PS51012"/>
    </source>
</evidence>
<dbReference type="EMBL" id="JBHUEH010000013">
    <property type="protein sequence ID" value="MFD1885668.1"/>
    <property type="molecule type" value="Genomic_DNA"/>
</dbReference>
<keyword evidence="4 8" id="KW-1003">Cell membrane</keyword>
<keyword evidence="5 8" id="KW-0812">Transmembrane</keyword>
<evidence type="ECO:0000256" key="3">
    <source>
        <dbReference type="ARBA" id="ARBA00022448"/>
    </source>
</evidence>
<comment type="caution">
    <text evidence="10">The sequence shown here is derived from an EMBL/GenBank/DDBJ whole genome shotgun (WGS) entry which is preliminary data.</text>
</comment>
<name>A0ABW4RJ08_9BACL</name>
<feature type="transmembrane region" description="Helical" evidence="8">
    <location>
        <begin position="167"/>
        <end position="188"/>
    </location>
</feature>